<sequence>MDQQKMLRLLRLLMLLAGKRWHSLQEMKDIMESSERTIYRYLETLETSGFILEKNKSSYRLQKDGTATRSLQNLMHFTEEEVLIIQETLALIEGTSPIKEQLIRKLNVLYDYNALAKIQQSDELTKIHSLSNAIRNKKQVVLKNYRSSNSDKIANRQVEPFDYLPDYRAIWCYELESKRCKQFKLARIQRIETTEKSWEHETEHKIDFTDAFRIASPAPIAKVVAKLSLKAFNLLVEEYPLCAEHIKEEYGWYRLTIPVAGYRGIGRFVMSLPGEVNVLEPKAFKEFLKAERKKFLD</sequence>
<keyword evidence="4" id="KW-1185">Reference proteome</keyword>
<keyword evidence="3" id="KW-0238">DNA-binding</keyword>
<accession>A0A1G6Y219</accession>
<feature type="domain" description="Helix-turn-helix type 11" evidence="1">
    <location>
        <begin position="8"/>
        <end position="57"/>
    </location>
</feature>
<dbReference type="PANTHER" id="PTHR34580">
    <property type="match status" value="1"/>
</dbReference>
<dbReference type="GO" id="GO:0003677">
    <property type="term" value="F:DNA binding"/>
    <property type="evidence" value="ECO:0007669"/>
    <property type="project" value="UniProtKB-KW"/>
</dbReference>
<dbReference type="EMBL" id="FMZO01000014">
    <property type="protein sequence ID" value="SDD84438.1"/>
    <property type="molecule type" value="Genomic_DNA"/>
</dbReference>
<evidence type="ECO:0000313" key="3">
    <source>
        <dbReference type="EMBL" id="SDD84438.1"/>
    </source>
</evidence>
<feature type="domain" description="WCX" evidence="2">
    <location>
        <begin position="223"/>
        <end position="291"/>
    </location>
</feature>
<organism evidence="3 4">
    <name type="scientific">Niabella drilacis (strain DSM 25811 / CCM 8410 / CCUG 62505 / LMG 26954 / E90)</name>
    <dbReference type="NCBI Taxonomy" id="1285928"/>
    <lineage>
        <taxon>Bacteria</taxon>
        <taxon>Pseudomonadati</taxon>
        <taxon>Bacteroidota</taxon>
        <taxon>Chitinophagia</taxon>
        <taxon>Chitinophagales</taxon>
        <taxon>Chitinophagaceae</taxon>
        <taxon>Niabella</taxon>
    </lineage>
</organism>
<dbReference type="Pfam" id="PF08279">
    <property type="entry name" value="HTH_11"/>
    <property type="match status" value="1"/>
</dbReference>
<reference evidence="4" key="1">
    <citation type="submission" date="2016-10" db="EMBL/GenBank/DDBJ databases">
        <authorList>
            <person name="Varghese N."/>
            <person name="Submissions S."/>
        </authorList>
    </citation>
    <scope>NUCLEOTIDE SEQUENCE [LARGE SCALE GENOMIC DNA]</scope>
    <source>
        <strain evidence="4">DSM 25811 / CCM 8410 / LMG 26954 / E90</strain>
    </source>
</reference>
<dbReference type="PANTHER" id="PTHR34580:SF1">
    <property type="entry name" value="PROTEIN PAFC"/>
    <property type="match status" value="1"/>
</dbReference>
<dbReference type="STRING" id="1285928.SAMN04487894_114109"/>
<name>A0A1G6Y219_NIADE</name>
<protein>
    <submittedName>
        <fullName evidence="3">Predicted DNA-binding transcriptional regulator YafY, contains an HTH and WYL domains</fullName>
    </submittedName>
</protein>
<dbReference type="InterPro" id="IPR036390">
    <property type="entry name" value="WH_DNA-bd_sf"/>
</dbReference>
<dbReference type="SUPFAM" id="SSF46785">
    <property type="entry name" value="Winged helix' DNA-binding domain"/>
    <property type="match status" value="1"/>
</dbReference>
<dbReference type="Proteomes" id="UP000198757">
    <property type="component" value="Unassembled WGS sequence"/>
</dbReference>
<gene>
    <name evidence="3" type="ORF">SAMN04487894_114109</name>
</gene>
<proteinExistence type="predicted"/>
<dbReference type="Gene3D" id="1.10.10.10">
    <property type="entry name" value="Winged helix-like DNA-binding domain superfamily/Winged helix DNA-binding domain"/>
    <property type="match status" value="1"/>
</dbReference>
<evidence type="ECO:0000313" key="4">
    <source>
        <dbReference type="Proteomes" id="UP000198757"/>
    </source>
</evidence>
<evidence type="ECO:0000259" key="1">
    <source>
        <dbReference type="Pfam" id="PF08279"/>
    </source>
</evidence>
<dbReference type="AlphaFoldDB" id="A0A1G6Y219"/>
<dbReference type="InterPro" id="IPR036388">
    <property type="entry name" value="WH-like_DNA-bd_sf"/>
</dbReference>
<dbReference type="InterPro" id="IPR051534">
    <property type="entry name" value="CBASS_pafABC_assoc_protein"/>
</dbReference>
<dbReference type="Pfam" id="PF25583">
    <property type="entry name" value="WCX"/>
    <property type="match status" value="1"/>
</dbReference>
<dbReference type="PROSITE" id="PS52050">
    <property type="entry name" value="WYL"/>
    <property type="match status" value="1"/>
</dbReference>
<dbReference type="InterPro" id="IPR057727">
    <property type="entry name" value="WCX_dom"/>
</dbReference>
<dbReference type="OrthoDB" id="1315521at2"/>
<dbReference type="InterPro" id="IPR013196">
    <property type="entry name" value="HTH_11"/>
</dbReference>
<evidence type="ECO:0000259" key="2">
    <source>
        <dbReference type="Pfam" id="PF25583"/>
    </source>
</evidence>